<dbReference type="Pfam" id="PF00990">
    <property type="entry name" value="GGDEF"/>
    <property type="match status" value="1"/>
</dbReference>
<dbReference type="SMART" id="SM00091">
    <property type="entry name" value="PAS"/>
    <property type="match status" value="2"/>
</dbReference>
<organism evidence="5 6">
    <name type="scientific">Acidisoma cellulosilyticum</name>
    <dbReference type="NCBI Taxonomy" id="2802395"/>
    <lineage>
        <taxon>Bacteria</taxon>
        <taxon>Pseudomonadati</taxon>
        <taxon>Pseudomonadota</taxon>
        <taxon>Alphaproteobacteria</taxon>
        <taxon>Acetobacterales</taxon>
        <taxon>Acidocellaceae</taxon>
        <taxon>Acidisoma</taxon>
    </lineage>
</organism>
<dbReference type="GO" id="GO:0005886">
    <property type="term" value="C:plasma membrane"/>
    <property type="evidence" value="ECO:0007669"/>
    <property type="project" value="TreeGrafter"/>
</dbReference>
<feature type="region of interest" description="Disordered" evidence="3">
    <location>
        <begin position="1"/>
        <end position="22"/>
    </location>
</feature>
<accession>A0A963Z8L9</accession>
<evidence type="ECO:0000259" key="4">
    <source>
        <dbReference type="PROSITE" id="PS50887"/>
    </source>
</evidence>
<dbReference type="AlphaFoldDB" id="A0A963Z8L9"/>
<proteinExistence type="predicted"/>
<reference evidence="5 6" key="1">
    <citation type="journal article" date="2021" name="Microorganisms">
        <title>Acidisoma silvae sp. nov. and Acidisomacellulosilytica sp. nov., Two Acidophilic Bacteria Isolated from Decaying Wood, Hydrolyzing Cellulose and Producing Poly-3-hydroxybutyrate.</title>
        <authorList>
            <person name="Mieszkin S."/>
            <person name="Pouder E."/>
            <person name="Uroz S."/>
            <person name="Simon-Colin C."/>
            <person name="Alain K."/>
        </authorList>
    </citation>
    <scope>NUCLEOTIDE SEQUENCE [LARGE SCALE GENOMIC DNA]</scope>
    <source>
        <strain evidence="5 6">HW T5.17</strain>
    </source>
</reference>
<evidence type="ECO:0000256" key="2">
    <source>
        <dbReference type="ARBA" id="ARBA00034247"/>
    </source>
</evidence>
<dbReference type="CDD" id="cd01949">
    <property type="entry name" value="GGDEF"/>
    <property type="match status" value="1"/>
</dbReference>
<dbReference type="InterPro" id="IPR050469">
    <property type="entry name" value="Diguanylate_Cyclase"/>
</dbReference>
<dbReference type="Proteomes" id="UP000721844">
    <property type="component" value="Unassembled WGS sequence"/>
</dbReference>
<dbReference type="PANTHER" id="PTHR45138">
    <property type="entry name" value="REGULATORY COMPONENTS OF SENSORY TRANSDUCTION SYSTEM"/>
    <property type="match status" value="1"/>
</dbReference>
<evidence type="ECO:0000313" key="6">
    <source>
        <dbReference type="Proteomes" id="UP000721844"/>
    </source>
</evidence>
<name>A0A963Z8L9_9PROT</name>
<comment type="caution">
    <text evidence="5">The sequence shown here is derived from an EMBL/GenBank/DDBJ whole genome shotgun (WGS) entry which is preliminary data.</text>
</comment>
<evidence type="ECO:0000256" key="1">
    <source>
        <dbReference type="ARBA" id="ARBA00012528"/>
    </source>
</evidence>
<dbReference type="Gene3D" id="3.30.70.270">
    <property type="match status" value="1"/>
</dbReference>
<keyword evidence="6" id="KW-1185">Reference proteome</keyword>
<dbReference type="GO" id="GO:0043709">
    <property type="term" value="P:cell adhesion involved in single-species biofilm formation"/>
    <property type="evidence" value="ECO:0007669"/>
    <property type="project" value="TreeGrafter"/>
</dbReference>
<dbReference type="Gene3D" id="3.30.450.20">
    <property type="entry name" value="PAS domain"/>
    <property type="match status" value="1"/>
</dbReference>
<dbReference type="GO" id="GO:1902201">
    <property type="term" value="P:negative regulation of bacterial-type flagellum-dependent cell motility"/>
    <property type="evidence" value="ECO:0007669"/>
    <property type="project" value="TreeGrafter"/>
</dbReference>
<dbReference type="EMBL" id="JAESVA010000027">
    <property type="protein sequence ID" value="MCB8884090.1"/>
    <property type="molecule type" value="Genomic_DNA"/>
</dbReference>
<dbReference type="SMART" id="SM00267">
    <property type="entry name" value="GGDEF"/>
    <property type="match status" value="1"/>
</dbReference>
<feature type="domain" description="GGDEF" evidence="4">
    <location>
        <begin position="310"/>
        <end position="442"/>
    </location>
</feature>
<protein>
    <recommendedName>
        <fullName evidence="1">diguanylate cyclase</fullName>
        <ecNumber evidence="1">2.7.7.65</ecNumber>
    </recommendedName>
</protein>
<dbReference type="FunFam" id="3.30.70.270:FF:000001">
    <property type="entry name" value="Diguanylate cyclase domain protein"/>
    <property type="match status" value="1"/>
</dbReference>
<dbReference type="InterPro" id="IPR035965">
    <property type="entry name" value="PAS-like_dom_sf"/>
</dbReference>
<dbReference type="InterPro" id="IPR029787">
    <property type="entry name" value="Nucleotide_cyclase"/>
</dbReference>
<dbReference type="EC" id="2.7.7.65" evidence="1"/>
<dbReference type="RefSeq" id="WP_227310828.1">
    <property type="nucleotide sequence ID" value="NZ_JAESVA010000027.1"/>
</dbReference>
<dbReference type="GO" id="GO:0052621">
    <property type="term" value="F:diguanylate cyclase activity"/>
    <property type="evidence" value="ECO:0007669"/>
    <property type="project" value="UniProtKB-EC"/>
</dbReference>
<sequence>MSGDKPTHGEVGAESSMGEGKLVSASAESKTAEEMLFWINCLGAAVLVVEKDTLFIRHANDYASTFFRTGRDQLTNRVVGEVIGLDAEQMLTQIWSRSPLGRAGEAVIIHGHLSGERRMLMVQLSRLVVDGEMLRLFTFTDAPPKGSVALAGWQDNMMDILNWFPFGFEIADHDDQIHFANAHCRRLFGYYQHELETTADWWQLAYPDPAYRDFARRKWYSEIETARLEGREMTPFDLDVTAASGEIRTIQFRHRTIGNFNINLFLDVTRERAYERELKRLAGTDPLTGAINRRLFFEEMETIFEADGPRSFAILMLDLDHFKKINDTYGHAVGDLVLQQFTSRCLSLLRGGDQLARLGGEEFAILLPRTTYKTASSVAERLRAGIESQPFEIPGAMLNISVSIGGVCRLPNDTIDSVMLRADNALYDAKHSGRNQVVMKKT</sequence>
<comment type="catalytic activity">
    <reaction evidence="2">
        <text>2 GTP = 3',3'-c-di-GMP + 2 diphosphate</text>
        <dbReference type="Rhea" id="RHEA:24898"/>
        <dbReference type="ChEBI" id="CHEBI:33019"/>
        <dbReference type="ChEBI" id="CHEBI:37565"/>
        <dbReference type="ChEBI" id="CHEBI:58805"/>
        <dbReference type="EC" id="2.7.7.65"/>
    </reaction>
</comment>
<dbReference type="NCBIfam" id="TIGR00254">
    <property type="entry name" value="GGDEF"/>
    <property type="match status" value="1"/>
</dbReference>
<dbReference type="InterPro" id="IPR000014">
    <property type="entry name" value="PAS"/>
</dbReference>
<dbReference type="SUPFAM" id="SSF55785">
    <property type="entry name" value="PYP-like sensor domain (PAS domain)"/>
    <property type="match status" value="1"/>
</dbReference>
<dbReference type="PROSITE" id="PS50887">
    <property type="entry name" value="GGDEF"/>
    <property type="match status" value="1"/>
</dbReference>
<dbReference type="SUPFAM" id="SSF55073">
    <property type="entry name" value="Nucleotide cyclase"/>
    <property type="match status" value="1"/>
</dbReference>
<evidence type="ECO:0000256" key="3">
    <source>
        <dbReference type="SAM" id="MobiDB-lite"/>
    </source>
</evidence>
<gene>
    <name evidence="5" type="ORF">ACELLULO517_28000</name>
</gene>
<dbReference type="InterPro" id="IPR000160">
    <property type="entry name" value="GGDEF_dom"/>
</dbReference>
<evidence type="ECO:0000313" key="5">
    <source>
        <dbReference type="EMBL" id="MCB8884090.1"/>
    </source>
</evidence>
<dbReference type="PANTHER" id="PTHR45138:SF9">
    <property type="entry name" value="DIGUANYLATE CYCLASE DGCM-RELATED"/>
    <property type="match status" value="1"/>
</dbReference>
<dbReference type="InterPro" id="IPR043128">
    <property type="entry name" value="Rev_trsase/Diguanyl_cyclase"/>
</dbReference>